<organism evidence="3 4">
    <name type="scientific">Monilinia laxa</name>
    <name type="common">Brown rot fungus</name>
    <name type="synonym">Sclerotinia laxa</name>
    <dbReference type="NCBI Taxonomy" id="61186"/>
    <lineage>
        <taxon>Eukaryota</taxon>
        <taxon>Fungi</taxon>
        <taxon>Dikarya</taxon>
        <taxon>Ascomycota</taxon>
        <taxon>Pezizomycotina</taxon>
        <taxon>Leotiomycetes</taxon>
        <taxon>Helotiales</taxon>
        <taxon>Sclerotiniaceae</taxon>
        <taxon>Monilinia</taxon>
    </lineage>
</organism>
<gene>
    <name evidence="3" type="ORF">EYC80_001717</name>
</gene>
<feature type="coiled-coil region" evidence="1">
    <location>
        <begin position="216"/>
        <end position="243"/>
    </location>
</feature>
<evidence type="ECO:0000313" key="4">
    <source>
        <dbReference type="Proteomes" id="UP000326757"/>
    </source>
</evidence>
<proteinExistence type="predicted"/>
<evidence type="ECO:0000256" key="1">
    <source>
        <dbReference type="SAM" id="Coils"/>
    </source>
</evidence>
<dbReference type="EMBL" id="VIGI01000007">
    <property type="protein sequence ID" value="KAB8297935.1"/>
    <property type="molecule type" value="Genomic_DNA"/>
</dbReference>
<evidence type="ECO:0000256" key="2">
    <source>
        <dbReference type="SAM" id="MobiDB-lite"/>
    </source>
</evidence>
<sequence length="429" mass="47582">MPSPIRGALMTLWGRTSSKIRQPISEPFDAVKIVDGKPENLHRNSQLIVDARDSCIPLSSNPSSVSELSAINEQFPKRTSTISGSRPARTQSHPVTAQVPAASELEAASPAPALCLRKSSPPRLALIIPELTITTVDGKTSDLSAQSHLQIRPPNLGQELQATLNEARAWKTHAEIEHRANIRLIQTVQRLEEQIQANQASERIKKVSADHFRMLFEKESTQVEKLEKKLECAIKRAVAAEAKTSRFNSFNRSSSQRTTGSTESWAPSDEAKFHVTKIPISSSLSPTVSASSTDTDDCKDWVTAAQIMNASGSDDQSDPEDTKPPPARLTFAFLTPSTDSVRRISFNQNINTHTKNPPEFCRIPISPARNTPIQETFCDWCPSLDMWEWYSVPELKLRDFVAEEKKKRASGRVFQGREMVTLKLGSMSI</sequence>
<dbReference type="OrthoDB" id="3555475at2759"/>
<evidence type="ECO:0000313" key="3">
    <source>
        <dbReference type="EMBL" id="KAB8297935.1"/>
    </source>
</evidence>
<dbReference type="AlphaFoldDB" id="A0A5N6K5S0"/>
<reference evidence="3 4" key="1">
    <citation type="submission" date="2019-06" db="EMBL/GenBank/DDBJ databases">
        <title>Genome Sequence of the Brown Rot Fungal Pathogen Monilinia laxa.</title>
        <authorList>
            <person name="De Miccolis Angelini R.M."/>
            <person name="Landi L."/>
            <person name="Abate D."/>
            <person name="Pollastro S."/>
            <person name="Romanazzi G."/>
            <person name="Faretra F."/>
        </authorList>
    </citation>
    <scope>NUCLEOTIDE SEQUENCE [LARGE SCALE GENOMIC DNA]</scope>
    <source>
        <strain evidence="3 4">Mlax316</strain>
    </source>
</reference>
<keyword evidence="4" id="KW-1185">Reference proteome</keyword>
<comment type="caution">
    <text evidence="3">The sequence shown here is derived from an EMBL/GenBank/DDBJ whole genome shotgun (WGS) entry which is preliminary data.</text>
</comment>
<feature type="region of interest" description="Disordered" evidence="2">
    <location>
        <begin position="245"/>
        <end position="267"/>
    </location>
</feature>
<protein>
    <submittedName>
        <fullName evidence="3">Uncharacterized protein</fullName>
    </submittedName>
</protein>
<feature type="compositionally biased region" description="Polar residues" evidence="2">
    <location>
        <begin position="256"/>
        <end position="265"/>
    </location>
</feature>
<feature type="compositionally biased region" description="Low complexity" evidence="2">
    <location>
        <begin position="245"/>
        <end position="255"/>
    </location>
</feature>
<accession>A0A5N6K5S0</accession>
<dbReference type="Proteomes" id="UP000326757">
    <property type="component" value="Unassembled WGS sequence"/>
</dbReference>
<keyword evidence="1" id="KW-0175">Coiled coil</keyword>
<name>A0A5N6K5S0_MONLA</name>